<dbReference type="Proteomes" id="UP000502331">
    <property type="component" value="Chromosome"/>
</dbReference>
<gene>
    <name evidence="2" type="ORF">D3791_03015</name>
</gene>
<evidence type="ECO:0000313" key="2">
    <source>
        <dbReference type="EMBL" id="QIV86179.1"/>
    </source>
</evidence>
<dbReference type="Gene3D" id="3.30.720.120">
    <property type="match status" value="1"/>
</dbReference>
<dbReference type="PANTHER" id="PTHR34109:SF1">
    <property type="entry name" value="VOC DOMAIN-CONTAINING PROTEIN"/>
    <property type="match status" value="1"/>
</dbReference>
<evidence type="ECO:0000313" key="3">
    <source>
        <dbReference type="Proteomes" id="UP000502331"/>
    </source>
</evidence>
<dbReference type="AlphaFoldDB" id="A0A6H0SIC7"/>
<dbReference type="EMBL" id="CP032549">
    <property type="protein sequence ID" value="QIV86179.1"/>
    <property type="molecule type" value="Genomic_DNA"/>
</dbReference>
<accession>A0A6H0SIC7</accession>
<name>A0A6H0SIC7_9MICC</name>
<dbReference type="InterPro" id="IPR029068">
    <property type="entry name" value="Glyas_Bleomycin-R_OHBP_Dase"/>
</dbReference>
<dbReference type="Gene3D" id="3.30.720.110">
    <property type="match status" value="1"/>
</dbReference>
<dbReference type="PROSITE" id="PS51819">
    <property type="entry name" value="VOC"/>
    <property type="match status" value="1"/>
</dbReference>
<protein>
    <submittedName>
        <fullName evidence="2">VOC family protein</fullName>
    </submittedName>
</protein>
<evidence type="ECO:0000259" key="1">
    <source>
        <dbReference type="PROSITE" id="PS51819"/>
    </source>
</evidence>
<sequence>MQNNNESVHGVTGIHTTAGVPHGVTSLTPFLAITNAGQAMEFYRDVFGARIIDATTMNGVVVHAEIDFGQGHLQIGEPSPAYGLVPPPEAPNACYSLGLYCEEVDAVFAQAIEAGATVREPVTNFVSGDRFASIIDPFGVRWSIMSRVEDLSEEESARRVADWAAQQSEPAAT</sequence>
<dbReference type="InterPro" id="IPR037523">
    <property type="entry name" value="VOC_core"/>
</dbReference>
<feature type="domain" description="VOC" evidence="1">
    <location>
        <begin position="23"/>
        <end position="147"/>
    </location>
</feature>
<dbReference type="InterPro" id="IPR004360">
    <property type="entry name" value="Glyas_Fos-R_dOase_dom"/>
</dbReference>
<dbReference type="SUPFAM" id="SSF54593">
    <property type="entry name" value="Glyoxalase/Bleomycin resistance protein/Dihydroxybiphenyl dioxygenase"/>
    <property type="match status" value="1"/>
</dbReference>
<reference evidence="2 3" key="1">
    <citation type="submission" date="2018-09" db="EMBL/GenBank/DDBJ databases">
        <title>Glutamicibacter mishrai S5-52T (LMG 29155T = KCTC 39846T).</title>
        <authorList>
            <person name="Das S.K."/>
        </authorList>
    </citation>
    <scope>NUCLEOTIDE SEQUENCE [LARGE SCALE GENOMIC DNA]</scope>
    <source>
        <strain evidence="2 3">S5-52</strain>
    </source>
</reference>
<dbReference type="PANTHER" id="PTHR34109">
    <property type="entry name" value="BNAUNNG04460D PROTEIN-RELATED"/>
    <property type="match status" value="1"/>
</dbReference>
<proteinExistence type="predicted"/>
<dbReference type="RefSeq" id="WP_172511268.1">
    <property type="nucleotide sequence ID" value="NZ_CP032549.1"/>
</dbReference>
<dbReference type="Pfam" id="PF00903">
    <property type="entry name" value="Glyoxalase"/>
    <property type="match status" value="1"/>
</dbReference>
<organism evidence="2 3">
    <name type="scientific">Glutamicibacter mishrai</name>
    <dbReference type="NCBI Taxonomy" id="1775880"/>
    <lineage>
        <taxon>Bacteria</taxon>
        <taxon>Bacillati</taxon>
        <taxon>Actinomycetota</taxon>
        <taxon>Actinomycetes</taxon>
        <taxon>Micrococcales</taxon>
        <taxon>Micrococcaceae</taxon>
        <taxon>Glutamicibacter</taxon>
    </lineage>
</organism>
<keyword evidence="3" id="KW-1185">Reference proteome</keyword>